<evidence type="ECO:0000313" key="3">
    <source>
        <dbReference type="Proteomes" id="UP001209878"/>
    </source>
</evidence>
<dbReference type="PANTHER" id="PTHR12192:SF26">
    <property type="entry name" value="GLUTATHIONE-SPECIFIC GAMMA-GLUTAMYLCYCLOTRANSFERASE 1"/>
    <property type="match status" value="1"/>
</dbReference>
<evidence type="ECO:0000313" key="2">
    <source>
        <dbReference type="EMBL" id="KAK2185757.1"/>
    </source>
</evidence>
<dbReference type="Pfam" id="PF04752">
    <property type="entry name" value="ChaC"/>
    <property type="match status" value="1"/>
</dbReference>
<dbReference type="InterPro" id="IPR006840">
    <property type="entry name" value="ChaC"/>
</dbReference>
<gene>
    <name evidence="2" type="ORF">NP493_223g02032</name>
</gene>
<dbReference type="GO" id="GO:0061928">
    <property type="term" value="F:glutathione specific gamma-glutamylcyclotransferase activity"/>
    <property type="evidence" value="ECO:0007669"/>
    <property type="project" value="InterPro"/>
</dbReference>
<dbReference type="AlphaFoldDB" id="A0AAD9P0A8"/>
<reference evidence="2" key="1">
    <citation type="journal article" date="2023" name="Mol. Biol. Evol.">
        <title>Third-Generation Sequencing Reveals the Adaptive Role of the Epigenome in Three Deep-Sea Polychaetes.</title>
        <authorList>
            <person name="Perez M."/>
            <person name="Aroh O."/>
            <person name="Sun Y."/>
            <person name="Lan Y."/>
            <person name="Juniper S.K."/>
            <person name="Young C.R."/>
            <person name="Angers B."/>
            <person name="Qian P.Y."/>
        </authorList>
    </citation>
    <scope>NUCLEOTIDE SEQUENCE</scope>
    <source>
        <strain evidence="2">R07B-5</strain>
    </source>
</reference>
<name>A0AAD9P0A8_RIDPI</name>
<keyword evidence="3" id="KW-1185">Reference proteome</keyword>
<evidence type="ECO:0000256" key="1">
    <source>
        <dbReference type="ARBA" id="ARBA00023239"/>
    </source>
</evidence>
<dbReference type="Proteomes" id="UP001209878">
    <property type="component" value="Unassembled WGS sequence"/>
</dbReference>
<keyword evidence="1" id="KW-0456">Lyase</keyword>
<sequence>MAASTLSDSGSSAVLRAVKQTRSNEHSLANVSTLWVFGYGSVLWKAGFEYTTKQTWICEAVLARELYTSRDPRSARKSGYPCASTKEKEILTKGHVWGIAYKLVGAETECSLGGYKFNMQVFYDRRGATVPVVVFLATPDNALYLEDCELEELASHVRAYRK</sequence>
<evidence type="ECO:0008006" key="4">
    <source>
        <dbReference type="Google" id="ProtNLM"/>
    </source>
</evidence>
<accession>A0AAD9P0A8</accession>
<proteinExistence type="predicted"/>
<dbReference type="PANTHER" id="PTHR12192">
    <property type="entry name" value="CATION TRANSPORT PROTEIN CHAC-RELATED"/>
    <property type="match status" value="1"/>
</dbReference>
<dbReference type="GO" id="GO:0005737">
    <property type="term" value="C:cytoplasm"/>
    <property type="evidence" value="ECO:0007669"/>
    <property type="project" value="TreeGrafter"/>
</dbReference>
<organism evidence="2 3">
    <name type="scientific">Ridgeia piscesae</name>
    <name type="common">Tubeworm</name>
    <dbReference type="NCBI Taxonomy" id="27915"/>
    <lineage>
        <taxon>Eukaryota</taxon>
        <taxon>Metazoa</taxon>
        <taxon>Spiralia</taxon>
        <taxon>Lophotrochozoa</taxon>
        <taxon>Annelida</taxon>
        <taxon>Polychaeta</taxon>
        <taxon>Sedentaria</taxon>
        <taxon>Canalipalpata</taxon>
        <taxon>Sabellida</taxon>
        <taxon>Siboglinidae</taxon>
        <taxon>Ridgeia</taxon>
    </lineage>
</organism>
<protein>
    <recommendedName>
        <fullName evidence="4">Gamma-glutamylcyclotransferase</fullName>
    </recommendedName>
</protein>
<dbReference type="EMBL" id="JAODUO010000224">
    <property type="protein sequence ID" value="KAK2185757.1"/>
    <property type="molecule type" value="Genomic_DNA"/>
</dbReference>
<comment type="caution">
    <text evidence="2">The sequence shown here is derived from an EMBL/GenBank/DDBJ whole genome shotgun (WGS) entry which is preliminary data.</text>
</comment>
<dbReference type="GO" id="GO:0006751">
    <property type="term" value="P:glutathione catabolic process"/>
    <property type="evidence" value="ECO:0007669"/>
    <property type="project" value="InterPro"/>
</dbReference>